<feature type="compositionally biased region" description="Basic and acidic residues" evidence="3">
    <location>
        <begin position="1163"/>
        <end position="1173"/>
    </location>
</feature>
<protein>
    <submittedName>
        <fullName evidence="6">EF hand domain-containing protein, putative</fullName>
    </submittedName>
</protein>
<organism evidence="6">
    <name type="scientific">Neospora caninum (strain Liverpool)</name>
    <dbReference type="NCBI Taxonomy" id="572307"/>
    <lineage>
        <taxon>Eukaryota</taxon>
        <taxon>Sar</taxon>
        <taxon>Alveolata</taxon>
        <taxon>Apicomplexa</taxon>
        <taxon>Conoidasida</taxon>
        <taxon>Coccidia</taxon>
        <taxon>Eucoccidiorida</taxon>
        <taxon>Eimeriorina</taxon>
        <taxon>Sarcocystidae</taxon>
        <taxon>Neospora</taxon>
    </lineage>
</organism>
<dbReference type="Gene3D" id="1.10.238.10">
    <property type="entry name" value="EF-hand"/>
    <property type="match status" value="2"/>
</dbReference>
<proteinExistence type="predicted"/>
<feature type="region of interest" description="Disordered" evidence="3">
    <location>
        <begin position="52"/>
        <end position="72"/>
    </location>
</feature>
<feature type="region of interest" description="Disordered" evidence="3">
    <location>
        <begin position="28"/>
        <end position="47"/>
    </location>
</feature>
<gene>
    <name evidence="6" type="ORF">BN1204_045590</name>
</gene>
<feature type="domain" description="EF-hand" evidence="5">
    <location>
        <begin position="363"/>
        <end position="398"/>
    </location>
</feature>
<feature type="compositionally biased region" description="Basic and acidic residues" evidence="3">
    <location>
        <begin position="598"/>
        <end position="609"/>
    </location>
</feature>
<accession>A0A0F7UIG5</accession>
<feature type="coiled-coil region" evidence="2">
    <location>
        <begin position="802"/>
        <end position="857"/>
    </location>
</feature>
<feature type="compositionally biased region" description="Basic and acidic residues" evidence="3">
    <location>
        <begin position="1235"/>
        <end position="1256"/>
    </location>
</feature>
<dbReference type="PANTHER" id="PTHR11216">
    <property type="entry name" value="EH DOMAIN"/>
    <property type="match status" value="1"/>
</dbReference>
<feature type="compositionally biased region" description="Basic and acidic residues" evidence="3">
    <location>
        <begin position="1187"/>
        <end position="1202"/>
    </location>
</feature>
<feature type="compositionally biased region" description="Polar residues" evidence="3">
    <location>
        <begin position="37"/>
        <end position="46"/>
    </location>
</feature>
<dbReference type="GO" id="GO:0005886">
    <property type="term" value="C:plasma membrane"/>
    <property type="evidence" value="ECO:0007669"/>
    <property type="project" value="TreeGrafter"/>
</dbReference>
<feature type="compositionally biased region" description="Low complexity" evidence="3">
    <location>
        <begin position="52"/>
        <end position="70"/>
    </location>
</feature>
<dbReference type="GO" id="GO:0005509">
    <property type="term" value="F:calcium ion binding"/>
    <property type="evidence" value="ECO:0007669"/>
    <property type="project" value="InterPro"/>
</dbReference>
<feature type="compositionally biased region" description="Polar residues" evidence="3">
    <location>
        <begin position="1113"/>
        <end position="1128"/>
    </location>
</feature>
<sequence>MAGAFSSPPFPSVGFDFAASPGQALPALASASAPGSESQPFPSSSFGMDASSGLPVFSSSPGGPGDVSSFLPPLSPGVAPDAANALLATSSSLGSVGGPASASPAFFPSPASPSLPPNAALFPSQPLFPSSSPSSSQQRLVLTPQEVEAYMHLWRAAGGVAPDASSSVLEGSVAAAFLESSGLDRALLHEIWRLADAKNTGNLDVESFACACRLVAHAQNGFPVSVEAISVEPAALPQFSNTPFPNSQLVPVAGGAAEGGTLSSFSDLSLGVGPAGGTDGVGGAAAGPDSGLFGSGALPGPVSSPTSGVGDRGDVLGVAAPELYVGTPEEYKRYAQVFADTDGNQDGYVEGSEARNVFTSSLLPDTELAAIWTLADVDCDGRLTLQEFLLAMTLIGKRKKEGLPIPAALPATLLQSVQAFQVSGNAGGEGGRGTFFGDATGSLAGPTSRTTAVAGGLSTGLEPAALPTPQLLDGSAGDSGGAWGSFGLEEQPSGFDGEGAALDALSPRPVHETVSKREKKKSSGSSRGASRSRPARDSDEEERGSRKKAESEDDEVPLSFGDRVSAAKERRSGGEGSGAGRGKKEKKKSRRTEEEDIFERGKSDSDSDRLALPSPELRREEKRGTEQTPEEKWLARRRERVSAKRAAASAGLHEESEEERTLALLESVVETDKRLSDILRAEVDGDAEEIEEVRELRVLLESELLAEKKELARQIDRKRDFALQLEDEKVKLEQLKEERKKIEFERIGIERDLSHYVEELLFLRGQVDDMQKDIDALHQANQTLIAAHRHQQIQAQNLHATRLQAQDQLKGEREALQKEEREIAELKTLLNRMRREKNEAQSRNAVLQERLRQADQDKSIQFASVDAARLQAAAVRDERLQILQQRQQLVAGLNHLAQQTVLGLKSPAARTGLAGSAPVESRHGAAVRRDAKGVPAGAGPANANLVLASSSRVEPASPSHWTLFSSVPVRPSSFGSSAPLALPVHERRGASYSDLKFSREKESGGLPSYNALPFAATHANGDFRPSAVTTDGSFTSSVAPGVDYGEPFYGSLKSRSLYAPAGGRREEGALARDLETRGVEGILGIESVKSDGDRNYSRNTSGELDPRRHTDLHWSSSSPARAGTSVSRGLSRAGASEERRVVAGSPGSESGAHPRAFVSYEGSRLRDEEREGQGGHGRGVESTGSPDRQDKKEKKRSEEKKTRAVSVSGRHGKTKKKAEETNFIGGGSFGAEFHPSSDEKKDKRRGDVERAKKDFGNDSFGGEDAILSGLDTPSFGARPVSGLHGLAATPL</sequence>
<feature type="compositionally biased region" description="Basic residues" evidence="3">
    <location>
        <begin position="581"/>
        <end position="590"/>
    </location>
</feature>
<dbReference type="PROSITE" id="PS00018">
    <property type="entry name" value="EF_HAND_1"/>
    <property type="match status" value="1"/>
</dbReference>
<dbReference type="PROSITE" id="PS50031">
    <property type="entry name" value="EH"/>
    <property type="match status" value="2"/>
</dbReference>
<dbReference type="InterPro" id="IPR018247">
    <property type="entry name" value="EF_Hand_1_Ca_BS"/>
</dbReference>
<feature type="region of interest" description="Disordered" evidence="3">
    <location>
        <begin position="450"/>
        <end position="639"/>
    </location>
</feature>
<dbReference type="GO" id="GO:0005737">
    <property type="term" value="C:cytoplasm"/>
    <property type="evidence" value="ECO:0007669"/>
    <property type="project" value="TreeGrafter"/>
</dbReference>
<feature type="compositionally biased region" description="Low complexity" evidence="3">
    <location>
        <begin position="523"/>
        <end position="532"/>
    </location>
</feature>
<dbReference type="SMART" id="SM00027">
    <property type="entry name" value="EH"/>
    <property type="match status" value="2"/>
</dbReference>
<dbReference type="InterPro" id="IPR000261">
    <property type="entry name" value="EH_dom"/>
</dbReference>
<dbReference type="Pfam" id="PF12763">
    <property type="entry name" value="EH"/>
    <property type="match status" value="2"/>
</dbReference>
<dbReference type="SUPFAM" id="SSF47473">
    <property type="entry name" value="EF-hand"/>
    <property type="match status" value="2"/>
</dbReference>
<evidence type="ECO:0000256" key="2">
    <source>
        <dbReference type="SAM" id="Coils"/>
    </source>
</evidence>
<feature type="region of interest" description="Disordered" evidence="3">
    <location>
        <begin position="1089"/>
        <end position="1291"/>
    </location>
</feature>
<evidence type="ECO:0000256" key="3">
    <source>
        <dbReference type="SAM" id="MobiDB-lite"/>
    </source>
</evidence>
<feature type="domain" description="EH" evidence="4">
    <location>
        <begin position="330"/>
        <end position="420"/>
    </location>
</feature>
<evidence type="ECO:0000313" key="6">
    <source>
        <dbReference type="EMBL" id="CEL68826.1"/>
    </source>
</evidence>
<dbReference type="PROSITE" id="PS50222">
    <property type="entry name" value="EF_HAND_2"/>
    <property type="match status" value="1"/>
</dbReference>
<dbReference type="InterPro" id="IPR002048">
    <property type="entry name" value="EF_hand_dom"/>
</dbReference>
<dbReference type="InterPro" id="IPR011992">
    <property type="entry name" value="EF-hand-dom_pair"/>
</dbReference>
<evidence type="ECO:0000259" key="4">
    <source>
        <dbReference type="PROSITE" id="PS50031"/>
    </source>
</evidence>
<dbReference type="GO" id="GO:0016197">
    <property type="term" value="P:endosomal transport"/>
    <property type="evidence" value="ECO:0007669"/>
    <property type="project" value="TreeGrafter"/>
</dbReference>
<name>A0A0F7UIG5_NEOCL</name>
<feature type="domain" description="EH" evidence="4">
    <location>
        <begin position="146"/>
        <end position="247"/>
    </location>
</feature>
<evidence type="ECO:0000256" key="1">
    <source>
        <dbReference type="ARBA" id="ARBA00022837"/>
    </source>
</evidence>
<feature type="coiled-coil region" evidence="2">
    <location>
        <begin position="690"/>
        <end position="752"/>
    </location>
</feature>
<dbReference type="SMART" id="SM00054">
    <property type="entry name" value="EFh"/>
    <property type="match status" value="3"/>
</dbReference>
<dbReference type="PANTHER" id="PTHR11216:SF170">
    <property type="entry name" value="DYNAMIN ASSOCIATED PROTEIN 160, ISOFORM D"/>
    <property type="match status" value="1"/>
</dbReference>
<evidence type="ECO:0000259" key="5">
    <source>
        <dbReference type="PROSITE" id="PS50222"/>
    </source>
</evidence>
<feature type="compositionally biased region" description="Basic and acidic residues" evidence="3">
    <location>
        <begin position="616"/>
        <end position="639"/>
    </location>
</feature>
<dbReference type="GO" id="GO:0006897">
    <property type="term" value="P:endocytosis"/>
    <property type="evidence" value="ECO:0007669"/>
    <property type="project" value="TreeGrafter"/>
</dbReference>
<keyword evidence="2" id="KW-0175">Coiled coil</keyword>
<dbReference type="EMBL" id="LN714485">
    <property type="protein sequence ID" value="CEL68826.1"/>
    <property type="molecule type" value="Genomic_DNA"/>
</dbReference>
<dbReference type="CDD" id="cd00052">
    <property type="entry name" value="EH"/>
    <property type="match status" value="2"/>
</dbReference>
<keyword evidence="1" id="KW-0106">Calcium</keyword>
<reference evidence="6" key="1">
    <citation type="journal article" date="2015" name="PLoS ONE">
        <title>Comprehensive Evaluation of Toxoplasma gondii VEG and Neospora caninum LIV Genomes with Tachyzoite Stage Transcriptome and Proteome Defines Novel Transcript Features.</title>
        <authorList>
            <person name="Ramaprasad A."/>
            <person name="Mourier T."/>
            <person name="Naeem R."/>
            <person name="Malas T.B."/>
            <person name="Moussa E."/>
            <person name="Panigrahi A."/>
            <person name="Vermont S.J."/>
            <person name="Otto T.D."/>
            <person name="Wastling J."/>
            <person name="Pain A."/>
        </authorList>
    </citation>
    <scope>NUCLEOTIDE SEQUENCE</scope>
    <source>
        <strain evidence="6">Liverpool</strain>
    </source>
</reference>